<protein>
    <submittedName>
        <fullName evidence="2">Protein N-acetyltransferase, RimJ/RimL family</fullName>
    </submittedName>
</protein>
<keyword evidence="3" id="KW-1185">Reference proteome</keyword>
<dbReference type="PROSITE" id="PS51186">
    <property type="entry name" value="GNAT"/>
    <property type="match status" value="1"/>
</dbReference>
<accession>A0A521EX16</accession>
<dbReference type="PANTHER" id="PTHR43415">
    <property type="entry name" value="SPERMIDINE N(1)-ACETYLTRANSFERASE"/>
    <property type="match status" value="1"/>
</dbReference>
<dbReference type="PANTHER" id="PTHR43415:SF3">
    <property type="entry name" value="GNAT-FAMILY ACETYLTRANSFERASE"/>
    <property type="match status" value="1"/>
</dbReference>
<name>A0A521EX16_9BACT</name>
<dbReference type="GO" id="GO:0016747">
    <property type="term" value="F:acyltransferase activity, transferring groups other than amino-acyl groups"/>
    <property type="evidence" value="ECO:0007669"/>
    <property type="project" value="InterPro"/>
</dbReference>
<dbReference type="InterPro" id="IPR000182">
    <property type="entry name" value="GNAT_dom"/>
</dbReference>
<dbReference type="Pfam" id="PF13302">
    <property type="entry name" value="Acetyltransf_3"/>
    <property type="match status" value="1"/>
</dbReference>
<organism evidence="2 3">
    <name type="scientific">Fodinibius sediminis</name>
    <dbReference type="NCBI Taxonomy" id="1214077"/>
    <lineage>
        <taxon>Bacteria</taxon>
        <taxon>Pseudomonadati</taxon>
        <taxon>Balneolota</taxon>
        <taxon>Balneolia</taxon>
        <taxon>Balneolales</taxon>
        <taxon>Balneolaceae</taxon>
        <taxon>Fodinibius</taxon>
    </lineage>
</organism>
<gene>
    <name evidence="2" type="ORF">SAMN06265218_11927</name>
</gene>
<evidence type="ECO:0000259" key="1">
    <source>
        <dbReference type="PROSITE" id="PS51186"/>
    </source>
</evidence>
<dbReference type="EMBL" id="FXTH01000019">
    <property type="protein sequence ID" value="SMO87680.1"/>
    <property type="molecule type" value="Genomic_DNA"/>
</dbReference>
<dbReference type="SUPFAM" id="SSF55729">
    <property type="entry name" value="Acyl-CoA N-acyltransferases (Nat)"/>
    <property type="match status" value="1"/>
</dbReference>
<dbReference type="CDD" id="cd04301">
    <property type="entry name" value="NAT_SF"/>
    <property type="match status" value="1"/>
</dbReference>
<reference evidence="2 3" key="1">
    <citation type="submission" date="2017-05" db="EMBL/GenBank/DDBJ databases">
        <authorList>
            <person name="Varghese N."/>
            <person name="Submissions S."/>
        </authorList>
    </citation>
    <scope>NUCLEOTIDE SEQUENCE [LARGE SCALE GENOMIC DNA]</scope>
    <source>
        <strain evidence="2 3">DSM 21194</strain>
    </source>
</reference>
<evidence type="ECO:0000313" key="2">
    <source>
        <dbReference type="EMBL" id="SMO87680.1"/>
    </source>
</evidence>
<sequence>MYLREVKKEDIQSIYEWANDPVTREQSYSNSEISFEEHRSWFKRKLEDEKCHFLIFIENNTKIGIIRFDFKNGHWIVSINIAPNHRGNGYAEGMLRNSYHYLREYDENPVYAYIKKDNVASIKVFERAGYKREKELVIKGSESYLYIWR</sequence>
<proteinExistence type="predicted"/>
<keyword evidence="2" id="KW-0808">Transferase</keyword>
<dbReference type="RefSeq" id="WP_142715756.1">
    <property type="nucleotide sequence ID" value="NZ_FXTH01000019.1"/>
</dbReference>
<dbReference type="Proteomes" id="UP000317593">
    <property type="component" value="Unassembled WGS sequence"/>
</dbReference>
<evidence type="ECO:0000313" key="3">
    <source>
        <dbReference type="Proteomes" id="UP000317593"/>
    </source>
</evidence>
<dbReference type="OrthoDB" id="6290225at2"/>
<dbReference type="Gene3D" id="3.40.630.30">
    <property type="match status" value="1"/>
</dbReference>
<dbReference type="InterPro" id="IPR016181">
    <property type="entry name" value="Acyl_CoA_acyltransferase"/>
</dbReference>
<dbReference type="AlphaFoldDB" id="A0A521EX16"/>
<feature type="domain" description="N-acetyltransferase" evidence="1">
    <location>
        <begin position="1"/>
        <end position="149"/>
    </location>
</feature>